<dbReference type="PANTHER" id="PTHR21630">
    <property type="entry name" value="VEPH-A/MELTED"/>
    <property type="match status" value="1"/>
</dbReference>
<feature type="region of interest" description="Disordered" evidence="5">
    <location>
        <begin position="366"/>
        <end position="398"/>
    </location>
</feature>
<dbReference type="Proteomes" id="UP000092462">
    <property type="component" value="Unassembled WGS sequence"/>
</dbReference>
<sequence length="572" mass="60720">MEICVTRVTSCIRETKTVERHCPALNYNKKTVMEMALPVAVKFLQKGNKELAKNLASYLSLAAIEYAYLLSPHVQSIIDSILAGNYGLCQILPQIYEVAPHSLDQHTLLLISLLNRCDTQEKLALLQLFALIAKNNPSALEDNIPHLCESLQETATVSATLNVLLKLAEEIPSRIHDHFDNIKIAAEKNPQTVALASQVLATSGKINRVSFTEADDVLGDVEIDDCCDVFKMVCDVRSAWGGVTIVKLNVVPVQTPVSVTNSGNSVTTTVINSTSNGTATVHVPPQPEKTSHVVTIPTSTTSQNSNNAMNGNTVVSPPHTGYTRRAKLGDSRSTGRLHSTGNTHRSMTRLNIAGGSVGGLHKSMTRLSSSQQINQQQNNTSNPNNVNTNSSGSVSQINGVSATGPSYVTPVPPLSSNVIITGHNKWGIPSTKITSGGVTVTTSPPRGVRPHSQGLSTLLGSSGGLGSITSQSNSVSVQHASPAPSSAGTSSFQQSVMTLPINTLSSNAVGSNQVSVSGPVTVTSRRNDNTSITLLNANHHSTNQVKTKLFPISPSKMEKSKGKPSISEDECF</sequence>
<dbReference type="GO" id="GO:0012505">
    <property type="term" value="C:endomembrane system"/>
    <property type="evidence" value="ECO:0007669"/>
    <property type="project" value="UniProtKB-SubCell"/>
</dbReference>
<dbReference type="EnsemblMetazoa" id="PPAI005856-RA">
    <property type="protein sequence ID" value="PPAI005856-PA"/>
    <property type="gene ID" value="PPAI005856"/>
</dbReference>
<dbReference type="VEuPathDB" id="VectorBase:PPAI005856"/>
<dbReference type="VEuPathDB" id="VectorBase:PPAPM1_012076"/>
<dbReference type="SUPFAM" id="SSF48371">
    <property type="entry name" value="ARM repeat"/>
    <property type="match status" value="1"/>
</dbReference>
<evidence type="ECO:0000256" key="5">
    <source>
        <dbReference type="SAM" id="MobiDB-lite"/>
    </source>
</evidence>
<evidence type="ECO:0000256" key="4">
    <source>
        <dbReference type="ARBA" id="ARBA00023136"/>
    </source>
</evidence>
<evidence type="ECO:0000256" key="2">
    <source>
        <dbReference type="ARBA" id="ARBA00004236"/>
    </source>
</evidence>
<evidence type="ECO:0000313" key="6">
    <source>
        <dbReference type="EnsemblMetazoa" id="PPAI005856-PA"/>
    </source>
</evidence>
<dbReference type="GO" id="GO:0009966">
    <property type="term" value="P:regulation of signal transduction"/>
    <property type="evidence" value="ECO:0007669"/>
    <property type="project" value="TreeGrafter"/>
</dbReference>
<feature type="compositionally biased region" description="Polar residues" evidence="5">
    <location>
        <begin position="299"/>
        <end position="315"/>
    </location>
</feature>
<feature type="compositionally biased region" description="Low complexity" evidence="5">
    <location>
        <begin position="368"/>
        <end position="396"/>
    </location>
</feature>
<dbReference type="EMBL" id="AJVK01031767">
    <property type="status" value="NOT_ANNOTATED_CDS"/>
    <property type="molecule type" value="Genomic_DNA"/>
</dbReference>
<dbReference type="PANTHER" id="PTHR21630:SF10">
    <property type="entry name" value="VENTRICULAR ZONE-EXPRESSED PH DOMAIN-CONTAINING PROTEIN HOMOLOG 1"/>
    <property type="match status" value="1"/>
</dbReference>
<evidence type="ECO:0000256" key="3">
    <source>
        <dbReference type="ARBA" id="ARBA00022475"/>
    </source>
</evidence>
<dbReference type="GO" id="GO:0005886">
    <property type="term" value="C:plasma membrane"/>
    <property type="evidence" value="ECO:0007669"/>
    <property type="project" value="UniProtKB-SubCell"/>
</dbReference>
<evidence type="ECO:0000256" key="1">
    <source>
        <dbReference type="ARBA" id="ARBA00004184"/>
    </source>
</evidence>
<keyword evidence="7" id="KW-1185">Reference proteome</keyword>
<comment type="subcellular location">
    <subcellularLocation>
        <location evidence="2">Cell membrane</location>
    </subcellularLocation>
    <subcellularLocation>
        <location evidence="1">Endomembrane system</location>
        <topology evidence="1">Peripheral membrane protein</topology>
    </subcellularLocation>
</comment>
<keyword evidence="4" id="KW-0472">Membrane</keyword>
<evidence type="ECO:0000313" key="7">
    <source>
        <dbReference type="Proteomes" id="UP000092462"/>
    </source>
</evidence>
<dbReference type="EMBL" id="AJVK01031768">
    <property type="status" value="NOT_ANNOTATED_CDS"/>
    <property type="molecule type" value="Genomic_DNA"/>
</dbReference>
<reference evidence="6" key="1">
    <citation type="submission" date="2022-08" db="UniProtKB">
        <authorList>
            <consortium name="EnsemblMetazoa"/>
        </authorList>
    </citation>
    <scope>IDENTIFICATION</scope>
    <source>
        <strain evidence="6">Israel</strain>
    </source>
</reference>
<dbReference type="AlphaFoldDB" id="A0A1B0DD85"/>
<dbReference type="InterPro" id="IPR016024">
    <property type="entry name" value="ARM-type_fold"/>
</dbReference>
<feature type="region of interest" description="Disordered" evidence="5">
    <location>
        <begin position="299"/>
        <end position="319"/>
    </location>
</feature>
<dbReference type="InterPro" id="IPR039888">
    <property type="entry name" value="Melted-like"/>
</dbReference>
<proteinExistence type="predicted"/>
<dbReference type="EMBL" id="AJVK01031769">
    <property type="status" value="NOT_ANNOTATED_CDS"/>
    <property type="molecule type" value="Genomic_DNA"/>
</dbReference>
<name>A0A1B0DD85_PHLPP</name>
<protein>
    <submittedName>
        <fullName evidence="6">Uncharacterized protein</fullName>
    </submittedName>
</protein>
<organism evidence="6 7">
    <name type="scientific">Phlebotomus papatasi</name>
    <name type="common">Sandfly</name>
    <dbReference type="NCBI Taxonomy" id="29031"/>
    <lineage>
        <taxon>Eukaryota</taxon>
        <taxon>Metazoa</taxon>
        <taxon>Ecdysozoa</taxon>
        <taxon>Arthropoda</taxon>
        <taxon>Hexapoda</taxon>
        <taxon>Insecta</taxon>
        <taxon>Pterygota</taxon>
        <taxon>Neoptera</taxon>
        <taxon>Endopterygota</taxon>
        <taxon>Diptera</taxon>
        <taxon>Nematocera</taxon>
        <taxon>Psychodoidea</taxon>
        <taxon>Psychodidae</taxon>
        <taxon>Phlebotomus</taxon>
        <taxon>Phlebotomus</taxon>
    </lineage>
</organism>
<accession>A0A1B0DD85</accession>
<feature type="region of interest" description="Disordered" evidence="5">
    <location>
        <begin position="436"/>
        <end position="491"/>
    </location>
</feature>
<dbReference type="GO" id="GO:0010314">
    <property type="term" value="F:phosphatidylinositol-5-phosphate binding"/>
    <property type="evidence" value="ECO:0007669"/>
    <property type="project" value="TreeGrafter"/>
</dbReference>
<keyword evidence="3" id="KW-1003">Cell membrane</keyword>